<organism evidence="1 2">
    <name type="scientific">Stylosanthes scabra</name>
    <dbReference type="NCBI Taxonomy" id="79078"/>
    <lineage>
        <taxon>Eukaryota</taxon>
        <taxon>Viridiplantae</taxon>
        <taxon>Streptophyta</taxon>
        <taxon>Embryophyta</taxon>
        <taxon>Tracheophyta</taxon>
        <taxon>Spermatophyta</taxon>
        <taxon>Magnoliopsida</taxon>
        <taxon>eudicotyledons</taxon>
        <taxon>Gunneridae</taxon>
        <taxon>Pentapetalae</taxon>
        <taxon>rosids</taxon>
        <taxon>fabids</taxon>
        <taxon>Fabales</taxon>
        <taxon>Fabaceae</taxon>
        <taxon>Papilionoideae</taxon>
        <taxon>50 kb inversion clade</taxon>
        <taxon>dalbergioids sensu lato</taxon>
        <taxon>Dalbergieae</taxon>
        <taxon>Pterocarpus clade</taxon>
        <taxon>Stylosanthes</taxon>
    </lineage>
</organism>
<keyword evidence="2" id="KW-1185">Reference proteome</keyword>
<evidence type="ECO:0000313" key="2">
    <source>
        <dbReference type="Proteomes" id="UP001341840"/>
    </source>
</evidence>
<protein>
    <submittedName>
        <fullName evidence="1">Uncharacterized protein</fullName>
    </submittedName>
</protein>
<name>A0ABU6SKT0_9FABA</name>
<dbReference type="Proteomes" id="UP001341840">
    <property type="component" value="Unassembled WGS sequence"/>
</dbReference>
<reference evidence="1 2" key="1">
    <citation type="journal article" date="2023" name="Plants (Basel)">
        <title>Bridging the Gap: Combining Genomics and Transcriptomics Approaches to Understand Stylosanthes scabra, an Orphan Legume from the Brazilian Caatinga.</title>
        <authorList>
            <person name="Ferreira-Neto J.R.C."/>
            <person name="da Silva M.D."/>
            <person name="Binneck E."/>
            <person name="de Melo N.F."/>
            <person name="da Silva R.H."/>
            <person name="de Melo A.L.T.M."/>
            <person name="Pandolfi V."/>
            <person name="Bustamante F.O."/>
            <person name="Brasileiro-Vidal A.C."/>
            <person name="Benko-Iseppon A.M."/>
        </authorList>
    </citation>
    <scope>NUCLEOTIDE SEQUENCE [LARGE SCALE GENOMIC DNA]</scope>
    <source>
        <tissue evidence="1">Leaves</tissue>
    </source>
</reference>
<proteinExistence type="predicted"/>
<dbReference type="EMBL" id="JASCZI010060908">
    <property type="protein sequence ID" value="MED6136736.1"/>
    <property type="molecule type" value="Genomic_DNA"/>
</dbReference>
<comment type="caution">
    <text evidence="1">The sequence shown here is derived from an EMBL/GenBank/DDBJ whole genome shotgun (WGS) entry which is preliminary data.</text>
</comment>
<accession>A0ABU6SKT0</accession>
<sequence>MEFLRLRVNGNPSVTHSVSWEKKEQQEMEGPDELECVFDGFGPACRVNDPMVGERDDVDQRLGSNG</sequence>
<evidence type="ECO:0000313" key="1">
    <source>
        <dbReference type="EMBL" id="MED6136736.1"/>
    </source>
</evidence>
<gene>
    <name evidence="1" type="ORF">PIB30_058543</name>
</gene>